<feature type="compositionally biased region" description="Basic residues" evidence="1">
    <location>
        <begin position="10"/>
        <end position="22"/>
    </location>
</feature>
<feature type="compositionally biased region" description="Polar residues" evidence="1">
    <location>
        <begin position="124"/>
        <end position="140"/>
    </location>
</feature>
<dbReference type="OrthoDB" id="3898724at2759"/>
<evidence type="ECO:0000313" key="2">
    <source>
        <dbReference type="EMBL" id="EMC99140.1"/>
    </source>
</evidence>
<dbReference type="AlphaFoldDB" id="M2NJ46"/>
<feature type="region of interest" description="Disordered" evidence="1">
    <location>
        <begin position="1"/>
        <end position="22"/>
    </location>
</feature>
<dbReference type="KEGG" id="bcom:BAUCODRAFT_31453"/>
<reference evidence="2 3" key="1">
    <citation type="journal article" date="2012" name="PLoS Pathog.">
        <title>Diverse lifestyles and strategies of plant pathogenesis encoded in the genomes of eighteen Dothideomycetes fungi.</title>
        <authorList>
            <person name="Ohm R.A."/>
            <person name="Feau N."/>
            <person name="Henrissat B."/>
            <person name="Schoch C.L."/>
            <person name="Horwitz B.A."/>
            <person name="Barry K.W."/>
            <person name="Condon B.J."/>
            <person name="Copeland A.C."/>
            <person name="Dhillon B."/>
            <person name="Glaser F."/>
            <person name="Hesse C.N."/>
            <person name="Kosti I."/>
            <person name="LaButti K."/>
            <person name="Lindquist E.A."/>
            <person name="Lucas S."/>
            <person name="Salamov A.A."/>
            <person name="Bradshaw R.E."/>
            <person name="Ciuffetti L."/>
            <person name="Hamelin R.C."/>
            <person name="Kema G.H.J."/>
            <person name="Lawrence C."/>
            <person name="Scott J.A."/>
            <person name="Spatafora J.W."/>
            <person name="Turgeon B.G."/>
            <person name="de Wit P.J.G.M."/>
            <person name="Zhong S."/>
            <person name="Goodwin S.B."/>
            <person name="Grigoriev I.V."/>
        </authorList>
    </citation>
    <scope>NUCLEOTIDE SEQUENCE [LARGE SCALE GENOMIC DNA]</scope>
    <source>
        <strain evidence="2 3">UAMH 10762</strain>
    </source>
</reference>
<dbReference type="Proteomes" id="UP000011761">
    <property type="component" value="Unassembled WGS sequence"/>
</dbReference>
<protein>
    <submittedName>
        <fullName evidence="2">Uncharacterized protein</fullName>
    </submittedName>
</protein>
<organism evidence="2 3">
    <name type="scientific">Baudoinia panamericana (strain UAMH 10762)</name>
    <name type="common">Angels' share fungus</name>
    <name type="synonym">Baudoinia compniacensis (strain UAMH 10762)</name>
    <dbReference type="NCBI Taxonomy" id="717646"/>
    <lineage>
        <taxon>Eukaryota</taxon>
        <taxon>Fungi</taxon>
        <taxon>Dikarya</taxon>
        <taxon>Ascomycota</taxon>
        <taxon>Pezizomycotina</taxon>
        <taxon>Dothideomycetes</taxon>
        <taxon>Dothideomycetidae</taxon>
        <taxon>Mycosphaerellales</taxon>
        <taxon>Teratosphaeriaceae</taxon>
        <taxon>Baudoinia</taxon>
    </lineage>
</organism>
<evidence type="ECO:0000256" key="1">
    <source>
        <dbReference type="SAM" id="MobiDB-lite"/>
    </source>
</evidence>
<dbReference type="GeneID" id="19111480"/>
<dbReference type="HOGENOM" id="CLU_058652_0_0_1"/>
<dbReference type="eggNOG" id="ENOG502SU99">
    <property type="taxonomic scope" value="Eukaryota"/>
</dbReference>
<proteinExistence type="predicted"/>
<evidence type="ECO:0000313" key="3">
    <source>
        <dbReference type="Proteomes" id="UP000011761"/>
    </source>
</evidence>
<dbReference type="RefSeq" id="XP_007673573.1">
    <property type="nucleotide sequence ID" value="XM_007675383.1"/>
</dbReference>
<accession>M2NJ46</accession>
<name>M2NJ46_BAUPA</name>
<feature type="region of interest" description="Disordered" evidence="1">
    <location>
        <begin position="122"/>
        <end position="153"/>
    </location>
</feature>
<gene>
    <name evidence="2" type="ORF">BAUCODRAFT_31453</name>
</gene>
<sequence length="318" mass="35382">MASFTSAGNVKRRTSSAASHRRPFWAKTEKSLKLYIENPRGSESSAKAHSLKVVDYGIDNFSYDPDQLAAFVMPANLPERIPHELLDKTIDWQKAGAALCTTLNRISLSYNNAVNSAFPHRSKSVSFGTSSDEQATSGAAVSSPPESPLSPSPIKALTLHQLEKLTTTARSEVTLPMGMESPPYTPFDASSYGSPVSFEKGKEAANLIPDLALVDNQLSPLPSLELMSSAYSPISWEYFTKQYDEQLRDCKIAYQRVRGYGRTIDIMLIELSRVMKPEIKLATIDYRKWWESLQLKVSELRKVVETLKRPTLDNVTQA</sequence>
<keyword evidence="3" id="KW-1185">Reference proteome</keyword>
<dbReference type="OMA" id="YRRPSWA"/>
<dbReference type="EMBL" id="KB445552">
    <property type="protein sequence ID" value="EMC99140.1"/>
    <property type="molecule type" value="Genomic_DNA"/>
</dbReference>